<gene>
    <name evidence="1" type="ORF">TAV2_LOCUS9703</name>
</gene>
<protein>
    <submittedName>
        <fullName evidence="1">Uncharacterized protein</fullName>
    </submittedName>
</protein>
<evidence type="ECO:0000313" key="2">
    <source>
        <dbReference type="Proteomes" id="UP000836841"/>
    </source>
</evidence>
<evidence type="ECO:0000313" key="1">
    <source>
        <dbReference type="EMBL" id="CAH2054442.1"/>
    </source>
</evidence>
<dbReference type="AlphaFoldDB" id="A0AAU9S423"/>
<sequence length="74" mass="7866">MMPSNNLRSLIAQCSGGRCVRNFSATPNRTESMGAAGEIAIKVIVRGVLLAVGYGIGVYVHGDELARILDKEMS</sequence>
<keyword evidence="2" id="KW-1185">Reference proteome</keyword>
<organism evidence="1 2">
    <name type="scientific">Thlaspi arvense</name>
    <name type="common">Field penny-cress</name>
    <dbReference type="NCBI Taxonomy" id="13288"/>
    <lineage>
        <taxon>Eukaryota</taxon>
        <taxon>Viridiplantae</taxon>
        <taxon>Streptophyta</taxon>
        <taxon>Embryophyta</taxon>
        <taxon>Tracheophyta</taxon>
        <taxon>Spermatophyta</taxon>
        <taxon>Magnoliopsida</taxon>
        <taxon>eudicotyledons</taxon>
        <taxon>Gunneridae</taxon>
        <taxon>Pentapetalae</taxon>
        <taxon>rosids</taxon>
        <taxon>malvids</taxon>
        <taxon>Brassicales</taxon>
        <taxon>Brassicaceae</taxon>
        <taxon>Thlaspideae</taxon>
        <taxon>Thlaspi</taxon>
    </lineage>
</organism>
<accession>A0AAU9S423</accession>
<reference evidence="1 2" key="1">
    <citation type="submission" date="2022-03" db="EMBL/GenBank/DDBJ databases">
        <authorList>
            <person name="Nunn A."/>
            <person name="Chopra R."/>
            <person name="Nunn A."/>
            <person name="Contreras Garrido A."/>
        </authorList>
    </citation>
    <scope>NUCLEOTIDE SEQUENCE [LARGE SCALE GENOMIC DNA]</scope>
</reference>
<name>A0AAU9S423_THLAR</name>
<proteinExistence type="predicted"/>
<dbReference type="Proteomes" id="UP000836841">
    <property type="component" value="Chromosome 3"/>
</dbReference>
<dbReference type="EMBL" id="OU466859">
    <property type="protein sequence ID" value="CAH2054442.1"/>
    <property type="molecule type" value="Genomic_DNA"/>
</dbReference>